<dbReference type="SUPFAM" id="SSF51230">
    <property type="entry name" value="Single hybrid motif"/>
    <property type="match status" value="1"/>
</dbReference>
<dbReference type="OrthoDB" id="331399at2759"/>
<dbReference type="Proteomes" id="UP000028837">
    <property type="component" value="Unassembled WGS sequence"/>
</dbReference>
<dbReference type="PANTHER" id="PTHR13651">
    <property type="entry name" value="PROTEIN ABITRAM"/>
    <property type="match status" value="1"/>
</dbReference>
<feature type="region of interest" description="Disordered" evidence="1">
    <location>
        <begin position="703"/>
        <end position="728"/>
    </location>
</feature>
<feature type="region of interest" description="Disordered" evidence="1">
    <location>
        <begin position="227"/>
        <end position="250"/>
    </location>
</feature>
<dbReference type="InterPro" id="IPR039169">
    <property type="entry name" value="Abitram"/>
</dbReference>
<protein>
    <submittedName>
        <fullName evidence="2">Uncharacterized protein</fullName>
    </submittedName>
</protein>
<dbReference type="Gene3D" id="2.40.50.100">
    <property type="match status" value="1"/>
</dbReference>
<dbReference type="EMBL" id="AHZU02001157">
    <property type="protein sequence ID" value="KFG35623.1"/>
    <property type="molecule type" value="Genomic_DNA"/>
</dbReference>
<feature type="compositionally biased region" description="Basic residues" evidence="1">
    <location>
        <begin position="719"/>
        <end position="728"/>
    </location>
</feature>
<feature type="compositionally biased region" description="Basic and acidic residues" evidence="1">
    <location>
        <begin position="660"/>
        <end position="674"/>
    </location>
</feature>
<dbReference type="PANTHER" id="PTHR13651:SF0">
    <property type="entry name" value="PROTEIN ABITRAM"/>
    <property type="match status" value="1"/>
</dbReference>
<sequence length="845" mass="90583">MEAVSLNEPSSVSSPSTSTFNALPRSSDARSLLDRDSLCAPGPGAPPSTGVGDQWEELFFCKQDFPGSRSPNGLQGSRERDGEGHCLCFFVRHEMGDASNQHLRAKETHGAKRKGSTPLLSGGKTSMGKPWSKKQAQRGDCAEWGRDARKRPGVPTSEPGDEVTDPTGTGSGALEAQRGDTRKEFLTSVAPLMDCRPKGEQEASRGATSPQLAASCLQNTVDNVSEADPAVSVSSPQSTPTVSCKPLSDLSASPAVSSPASSSFSSSLACVSSSSLSYPLRALPLKSVCGAQDKEGLVTSAPRIRFSLVYLHSHPDGVVASLSQLCASACTASDVLRALWSEHSSERQGEEVETGEPGAGSGRVSEEVCVLPEGESTVNEAEKNAETGSVVFPVLRNGPEDSAEEADALRRSMEAIGAITPEASARLAGQPVAVWAPTIHTMMEGYVEKRYLFPPVDLQVKKEETHTRLSTRYADGGGEDSRSLASVPLTLTEHYVFRQFNGLMVVGLSARGLFSASSACAASAQTRGSPIQLHASGSPSPPCSASVPLVSSQSWSPCESGGRDSRWRRLRLTLRDGVSRNCVSGKRKKGAFFLQADTLVAVLSFEEKIPFSEDRQSRTEGPGETEAPARVTLETAGAEAARESTDAIEEAALHASTKGLENREGSTKTSEDGQSKPLGVGGFSRGDDTVSVFPASPILEHNVTRKREEAHEEVETRTGQKKRGRGRRRKRCFAESVVLPGCAESAVTKRAREEGEDEKSTLMDSTQNEEANAETDDDGRRWQWIPRRIPVYACTRGMLLEFNSAVLERPELLLSQPEQDGWLLILQLAKRDKMQSFSSRSPLRA</sequence>
<dbReference type="InterPro" id="IPR011053">
    <property type="entry name" value="Single_hybrid_motif"/>
</dbReference>
<feature type="compositionally biased region" description="Low complexity" evidence="1">
    <location>
        <begin position="231"/>
        <end position="250"/>
    </location>
</feature>
<comment type="caution">
    <text evidence="2">The sequence shown here is derived from an EMBL/GenBank/DDBJ whole genome shotgun (WGS) entry which is preliminary data.</text>
</comment>
<accession>A0A086JU05</accession>
<feature type="region of interest" description="Disordered" evidence="1">
    <location>
        <begin position="748"/>
        <end position="778"/>
    </location>
</feature>
<evidence type="ECO:0000256" key="1">
    <source>
        <dbReference type="SAM" id="MobiDB-lite"/>
    </source>
</evidence>
<evidence type="ECO:0000313" key="2">
    <source>
        <dbReference type="EMBL" id="KFG35623.1"/>
    </source>
</evidence>
<name>A0A086JU05_TOXGO</name>
<organism evidence="2 3">
    <name type="scientific">Toxoplasma gondii GAB2-2007-GAL-DOM2</name>
    <dbReference type="NCBI Taxonomy" id="1130820"/>
    <lineage>
        <taxon>Eukaryota</taxon>
        <taxon>Sar</taxon>
        <taxon>Alveolata</taxon>
        <taxon>Apicomplexa</taxon>
        <taxon>Conoidasida</taxon>
        <taxon>Coccidia</taxon>
        <taxon>Eucoccidiorida</taxon>
        <taxon>Eimeriorina</taxon>
        <taxon>Sarcocystidae</taxon>
        <taxon>Toxoplasma</taxon>
    </lineage>
</organism>
<feature type="region of interest" description="Disordered" evidence="1">
    <location>
        <begin position="611"/>
        <end position="691"/>
    </location>
</feature>
<feature type="compositionally biased region" description="Basic and acidic residues" evidence="1">
    <location>
        <begin position="750"/>
        <end position="761"/>
    </location>
</feature>
<proteinExistence type="predicted"/>
<feature type="compositionally biased region" description="Low complexity" evidence="1">
    <location>
        <begin position="9"/>
        <end position="26"/>
    </location>
</feature>
<gene>
    <name evidence="2" type="ORF">TGDOM2_253310</name>
</gene>
<feature type="compositionally biased region" description="Basic and acidic residues" evidence="1">
    <location>
        <begin position="27"/>
        <end position="37"/>
    </location>
</feature>
<feature type="region of interest" description="Disordered" evidence="1">
    <location>
        <begin position="106"/>
        <end position="210"/>
    </location>
</feature>
<feature type="compositionally biased region" description="Basic and acidic residues" evidence="1">
    <location>
        <begin position="703"/>
        <end position="718"/>
    </location>
</feature>
<feature type="region of interest" description="Disordered" evidence="1">
    <location>
        <begin position="1"/>
        <end position="52"/>
    </location>
</feature>
<reference evidence="2 3" key="1">
    <citation type="submission" date="2014-02" db="EMBL/GenBank/DDBJ databases">
        <authorList>
            <person name="Sibley D."/>
            <person name="Venepally P."/>
            <person name="Karamycheva S."/>
            <person name="Hadjithomas M."/>
            <person name="Khan A."/>
            <person name="Brunk B."/>
            <person name="Roos D."/>
            <person name="Caler E."/>
            <person name="Lorenzi H."/>
        </authorList>
    </citation>
    <scope>NUCLEOTIDE SEQUENCE [LARGE SCALE GENOMIC DNA]</scope>
    <source>
        <strain evidence="2 3">GAB2-2007-GAL-DOM2</strain>
    </source>
</reference>
<dbReference type="AlphaFoldDB" id="A0A086JU05"/>
<feature type="region of interest" description="Disordered" evidence="1">
    <location>
        <begin position="342"/>
        <end position="365"/>
    </location>
</feature>
<evidence type="ECO:0000313" key="3">
    <source>
        <dbReference type="Proteomes" id="UP000028837"/>
    </source>
</evidence>
<dbReference type="VEuPathDB" id="ToxoDB:TGDOM2_253310"/>